<keyword evidence="2" id="KW-0812">Transmembrane</keyword>
<dbReference type="Proteomes" id="UP001163082">
    <property type="component" value="Chromosome"/>
</dbReference>
<evidence type="ECO:0000256" key="2">
    <source>
        <dbReference type="SAM" id="Phobius"/>
    </source>
</evidence>
<name>A0ABY6JQ94_9GAMM</name>
<protein>
    <submittedName>
        <fullName evidence="3">Uncharacterized protein</fullName>
    </submittedName>
</protein>
<sequence length="323" mass="36663">MKASFAYIKITHSTPNELATLKIANQGISFFIPPVASYSQFACLSRDAMQWELSFFQMSSSSVRVRVLFTSCPLPQHEAIHCQALARVGWWEQPLGSDIHATDRRAVSHFLRGSNALPDSAFTPLGERCQMACDRNGLALVGTTYQQFQRIVICQALAAAYHYVMTTNMLTLTQHLKHQRFDALATLHEKVLAFNASDFFAQPIDISRQQLNQAWSHLAAHWQLSETNRQLTSQLNDISNLLLTKRERQNQTLRELRYQQAENEQQRQEAERIAKQEAQARRAFRINITLSLIGLLSVLSVVQITPSDISQFLGAWADLLFSI</sequence>
<evidence type="ECO:0000313" key="3">
    <source>
        <dbReference type="EMBL" id="UYV19471.1"/>
    </source>
</evidence>
<keyword evidence="2" id="KW-1133">Transmembrane helix</keyword>
<evidence type="ECO:0000256" key="1">
    <source>
        <dbReference type="SAM" id="Coils"/>
    </source>
</evidence>
<keyword evidence="2" id="KW-0472">Membrane</keyword>
<organism evidence="3 4">
    <name type="scientific">Halomonas qaidamensis</name>
    <dbReference type="NCBI Taxonomy" id="2866211"/>
    <lineage>
        <taxon>Bacteria</taxon>
        <taxon>Pseudomonadati</taxon>
        <taxon>Pseudomonadota</taxon>
        <taxon>Gammaproteobacteria</taxon>
        <taxon>Oceanospirillales</taxon>
        <taxon>Halomonadaceae</taxon>
        <taxon>Halomonas</taxon>
    </lineage>
</organism>
<proteinExistence type="predicted"/>
<evidence type="ECO:0000313" key="4">
    <source>
        <dbReference type="Proteomes" id="UP001163082"/>
    </source>
</evidence>
<keyword evidence="4" id="KW-1185">Reference proteome</keyword>
<feature type="coiled-coil region" evidence="1">
    <location>
        <begin position="253"/>
        <end position="283"/>
    </location>
</feature>
<dbReference type="EMBL" id="CP080627">
    <property type="protein sequence ID" value="UYV19471.1"/>
    <property type="molecule type" value="Genomic_DNA"/>
</dbReference>
<dbReference type="RefSeq" id="WP_264430070.1">
    <property type="nucleotide sequence ID" value="NZ_CP080627.1"/>
</dbReference>
<gene>
    <name evidence="3" type="ORF">K1Y77_01975</name>
</gene>
<accession>A0ABY6JQ94</accession>
<reference evidence="3 4" key="1">
    <citation type="journal article" date="2022" name="Antonie Van Leeuwenhoek">
        <title>Whole genome sequencing of the halophilic Halomonas qaidamensis XH36, a novel species strain with high ectoine production.</title>
        <authorList>
            <person name="Zhang T."/>
            <person name="Cui T."/>
            <person name="Cao Y."/>
            <person name="Li Y."/>
            <person name="Li F."/>
            <person name="Zhu D."/>
            <person name="Xing J."/>
        </authorList>
    </citation>
    <scope>NUCLEOTIDE SEQUENCE [LARGE SCALE GENOMIC DNA]</scope>
    <source>
        <strain evidence="3 4">XH36</strain>
    </source>
</reference>
<keyword evidence="1" id="KW-0175">Coiled coil</keyword>
<feature type="transmembrane region" description="Helical" evidence="2">
    <location>
        <begin position="284"/>
        <end position="304"/>
    </location>
</feature>